<dbReference type="EC" id="3.6.1.9" evidence="3"/>
<protein>
    <recommendedName>
        <fullName evidence="3">Nucleoside triphosphate pyrophosphatase</fullName>
        <ecNumber evidence="3">3.6.1.9</ecNumber>
    </recommendedName>
    <alternativeName>
        <fullName evidence="3">Nucleotide pyrophosphatase</fullName>
        <shortName evidence="3">Nucleotide PPase</shortName>
    </alternativeName>
</protein>
<dbReference type="Pfam" id="PF02545">
    <property type="entry name" value="Maf"/>
    <property type="match status" value="1"/>
</dbReference>
<dbReference type="PANTHER" id="PTHR43213">
    <property type="entry name" value="BIFUNCTIONAL DTTP/UTP PYROPHOSPHATASE/METHYLTRANSFERASE PROTEIN-RELATED"/>
    <property type="match status" value="1"/>
</dbReference>
<dbReference type="Gene3D" id="3.90.950.10">
    <property type="match status" value="1"/>
</dbReference>
<dbReference type="InterPro" id="IPR029001">
    <property type="entry name" value="ITPase-like_fam"/>
</dbReference>
<dbReference type="HAMAP" id="MF_00528">
    <property type="entry name" value="Maf"/>
    <property type="match status" value="1"/>
</dbReference>
<dbReference type="SUPFAM" id="SSF52972">
    <property type="entry name" value="ITPase-like"/>
    <property type="match status" value="1"/>
</dbReference>
<dbReference type="PIRSF" id="PIRSF006305">
    <property type="entry name" value="Maf"/>
    <property type="match status" value="1"/>
</dbReference>
<name>A0ABP4WMB2_9MICO</name>
<dbReference type="PANTHER" id="PTHR43213:SF5">
    <property type="entry name" value="BIFUNCTIONAL DTTP_UTP PYROPHOSPHATASE_METHYLTRANSFERASE PROTEIN-RELATED"/>
    <property type="match status" value="1"/>
</dbReference>
<dbReference type="EMBL" id="BAAAPN010000044">
    <property type="protein sequence ID" value="GAA1758053.1"/>
    <property type="molecule type" value="Genomic_DNA"/>
</dbReference>
<evidence type="ECO:0000256" key="2">
    <source>
        <dbReference type="ARBA" id="ARBA00022801"/>
    </source>
</evidence>
<keyword evidence="3" id="KW-0963">Cytoplasm</keyword>
<feature type="active site" description="Proton acceptor" evidence="3">
    <location>
        <position position="77"/>
    </location>
</feature>
<sequence length="219" mass="22847">MVRVVLASASPARRELLRRAGVAADVRVSDVDETAVLARIKAVIPDLEPVDEVLALARAKAEDVAADVEDALIIGCDSMLEFAGEVLGKPATEQEAIARWRKMSGRVGTLHTGHWLIDARAAGSGGLLGATASTVVRFGTLAEDEIAAYVATGEPLRVAGAFTIDGLGGPFIDGIEGDHSNVIGLSLPVLRGLLHDLGLRWADLTKRVHAGPQGHAACP</sequence>
<proteinExistence type="inferred from homology"/>
<dbReference type="CDD" id="cd00555">
    <property type="entry name" value="Maf"/>
    <property type="match status" value="1"/>
</dbReference>
<comment type="function">
    <text evidence="3">Nucleoside triphosphate pyrophosphatase. May have a dual role in cell division arrest and in preventing the incorporation of modified nucleotides into cellular nucleic acids.</text>
</comment>
<gene>
    <name evidence="4" type="ORF">GCM10009810_17020</name>
</gene>
<dbReference type="Proteomes" id="UP001501475">
    <property type="component" value="Unassembled WGS sequence"/>
</dbReference>
<comment type="subcellular location">
    <subcellularLocation>
        <location evidence="3">Cytoplasm</location>
    </subcellularLocation>
</comment>
<keyword evidence="3" id="KW-0546">Nucleotide metabolism</keyword>
<comment type="catalytic activity">
    <reaction evidence="3">
        <text>a ribonucleoside 5'-triphosphate + H2O = a ribonucleoside 5'-phosphate + diphosphate + H(+)</text>
        <dbReference type="Rhea" id="RHEA:23996"/>
        <dbReference type="ChEBI" id="CHEBI:15377"/>
        <dbReference type="ChEBI" id="CHEBI:15378"/>
        <dbReference type="ChEBI" id="CHEBI:33019"/>
        <dbReference type="ChEBI" id="CHEBI:58043"/>
        <dbReference type="ChEBI" id="CHEBI:61557"/>
        <dbReference type="EC" id="3.6.1.9"/>
    </reaction>
</comment>
<comment type="caution">
    <text evidence="3">Lacks conserved residue(s) required for the propagation of feature annotation.</text>
</comment>
<dbReference type="NCBIfam" id="TIGR00172">
    <property type="entry name" value="maf"/>
    <property type="match status" value="1"/>
</dbReference>
<keyword evidence="2 3" id="KW-0378">Hydrolase</keyword>
<comment type="similarity">
    <text evidence="3">Belongs to the Maf family.</text>
</comment>
<organism evidence="4 5">
    <name type="scientific">Nostocoides vanveenii</name>
    <dbReference type="NCBI Taxonomy" id="330835"/>
    <lineage>
        <taxon>Bacteria</taxon>
        <taxon>Bacillati</taxon>
        <taxon>Actinomycetota</taxon>
        <taxon>Actinomycetes</taxon>
        <taxon>Micrococcales</taxon>
        <taxon>Intrasporangiaceae</taxon>
        <taxon>Nostocoides</taxon>
    </lineage>
</organism>
<comment type="catalytic activity">
    <reaction evidence="3">
        <text>a 2'-deoxyribonucleoside 5'-triphosphate + H2O = a 2'-deoxyribonucleoside 5'-phosphate + diphosphate + H(+)</text>
        <dbReference type="Rhea" id="RHEA:44644"/>
        <dbReference type="ChEBI" id="CHEBI:15377"/>
        <dbReference type="ChEBI" id="CHEBI:15378"/>
        <dbReference type="ChEBI" id="CHEBI:33019"/>
        <dbReference type="ChEBI" id="CHEBI:61560"/>
        <dbReference type="ChEBI" id="CHEBI:65317"/>
        <dbReference type="EC" id="3.6.1.9"/>
    </reaction>
</comment>
<comment type="caution">
    <text evidence="4">The sequence shown here is derived from an EMBL/GenBank/DDBJ whole genome shotgun (WGS) entry which is preliminary data.</text>
</comment>
<accession>A0ABP4WMB2</accession>
<dbReference type="InterPro" id="IPR003697">
    <property type="entry name" value="Maf-like"/>
</dbReference>
<comment type="cofactor">
    <cofactor evidence="1 3">
        <name>a divalent metal cation</name>
        <dbReference type="ChEBI" id="CHEBI:60240"/>
    </cofactor>
</comment>
<evidence type="ECO:0000256" key="3">
    <source>
        <dbReference type="HAMAP-Rule" id="MF_00528"/>
    </source>
</evidence>
<evidence type="ECO:0000313" key="4">
    <source>
        <dbReference type="EMBL" id="GAA1758053.1"/>
    </source>
</evidence>
<evidence type="ECO:0000256" key="1">
    <source>
        <dbReference type="ARBA" id="ARBA00001968"/>
    </source>
</evidence>
<dbReference type="RefSeq" id="WP_344064805.1">
    <property type="nucleotide sequence ID" value="NZ_BAAAPN010000044.1"/>
</dbReference>
<evidence type="ECO:0000313" key="5">
    <source>
        <dbReference type="Proteomes" id="UP001501475"/>
    </source>
</evidence>
<reference evidence="5" key="1">
    <citation type="journal article" date="2019" name="Int. J. Syst. Evol. Microbiol.">
        <title>The Global Catalogue of Microorganisms (GCM) 10K type strain sequencing project: providing services to taxonomists for standard genome sequencing and annotation.</title>
        <authorList>
            <consortium name="The Broad Institute Genomics Platform"/>
            <consortium name="The Broad Institute Genome Sequencing Center for Infectious Disease"/>
            <person name="Wu L."/>
            <person name="Ma J."/>
        </authorList>
    </citation>
    <scope>NUCLEOTIDE SEQUENCE [LARGE SCALE GENOMIC DNA]</scope>
    <source>
        <strain evidence="5">JCM 15591</strain>
    </source>
</reference>
<keyword evidence="5" id="KW-1185">Reference proteome</keyword>